<gene>
    <name evidence="1" type="ORF">S03H2_15536</name>
</gene>
<dbReference type="EMBL" id="BARU01007906">
    <property type="protein sequence ID" value="GAH34057.1"/>
    <property type="molecule type" value="Genomic_DNA"/>
</dbReference>
<reference evidence="1" key="1">
    <citation type="journal article" date="2014" name="Front. Microbiol.">
        <title>High frequency of phylogenetically diverse reductive dehalogenase-homologous genes in deep subseafloor sedimentary metagenomes.</title>
        <authorList>
            <person name="Kawai M."/>
            <person name="Futagami T."/>
            <person name="Toyoda A."/>
            <person name="Takaki Y."/>
            <person name="Nishi S."/>
            <person name="Hori S."/>
            <person name="Arai W."/>
            <person name="Tsubouchi T."/>
            <person name="Morono Y."/>
            <person name="Uchiyama I."/>
            <person name="Ito T."/>
            <person name="Fujiyama A."/>
            <person name="Inagaki F."/>
            <person name="Takami H."/>
        </authorList>
    </citation>
    <scope>NUCLEOTIDE SEQUENCE</scope>
    <source>
        <strain evidence="1">Expedition CK06-06</strain>
    </source>
</reference>
<name>X1END2_9ZZZZ</name>
<proteinExistence type="predicted"/>
<protein>
    <submittedName>
        <fullName evidence="1">Uncharacterized protein</fullName>
    </submittedName>
</protein>
<comment type="caution">
    <text evidence="1">The sequence shown here is derived from an EMBL/GenBank/DDBJ whole genome shotgun (WGS) entry which is preliminary data.</text>
</comment>
<sequence>VVKERNSLYIRVLTYEDFLTYAKATIQFVKNVKGKLEVGTTADNSG</sequence>
<evidence type="ECO:0000313" key="1">
    <source>
        <dbReference type="EMBL" id="GAH34057.1"/>
    </source>
</evidence>
<dbReference type="AlphaFoldDB" id="X1END2"/>
<feature type="non-terminal residue" evidence="1">
    <location>
        <position position="1"/>
    </location>
</feature>
<organism evidence="1">
    <name type="scientific">marine sediment metagenome</name>
    <dbReference type="NCBI Taxonomy" id="412755"/>
    <lineage>
        <taxon>unclassified sequences</taxon>
        <taxon>metagenomes</taxon>
        <taxon>ecological metagenomes</taxon>
    </lineage>
</organism>
<accession>X1END2</accession>